<sequence length="79" mass="8813">MHVAKWGNSLAVRLPASVVEALGLKEGDDIEIYAEQSGAFAVSKRPTVAERIERLRKYRGRLPARLQVRSGIAQRKGKR</sequence>
<evidence type="ECO:0000313" key="4">
    <source>
        <dbReference type="Proteomes" id="UP000494205"/>
    </source>
</evidence>
<evidence type="ECO:0000259" key="2">
    <source>
        <dbReference type="PROSITE" id="PS51740"/>
    </source>
</evidence>
<protein>
    <recommendedName>
        <fullName evidence="2">SpoVT-AbrB domain-containing protein</fullName>
    </recommendedName>
</protein>
<dbReference type="PROSITE" id="PS51740">
    <property type="entry name" value="SPOVT_ABRB"/>
    <property type="match status" value="1"/>
</dbReference>
<organism evidence="3 4">
    <name type="scientific">Paraburkholderia rhynchosiae</name>
    <dbReference type="NCBI Taxonomy" id="487049"/>
    <lineage>
        <taxon>Bacteria</taxon>
        <taxon>Pseudomonadati</taxon>
        <taxon>Pseudomonadota</taxon>
        <taxon>Betaproteobacteria</taxon>
        <taxon>Burkholderiales</taxon>
        <taxon>Burkholderiaceae</taxon>
        <taxon>Paraburkholderia</taxon>
    </lineage>
</organism>
<dbReference type="InterPro" id="IPR037914">
    <property type="entry name" value="SpoVT-AbrB_sf"/>
</dbReference>
<dbReference type="GO" id="GO:0003677">
    <property type="term" value="F:DNA binding"/>
    <property type="evidence" value="ECO:0007669"/>
    <property type="project" value="UniProtKB-UniRule"/>
</dbReference>
<dbReference type="InterPro" id="IPR007159">
    <property type="entry name" value="SpoVT-AbrB_dom"/>
</dbReference>
<reference evidence="3 4" key="1">
    <citation type="submission" date="2020-04" db="EMBL/GenBank/DDBJ databases">
        <authorList>
            <person name="De Canck E."/>
        </authorList>
    </citation>
    <scope>NUCLEOTIDE SEQUENCE [LARGE SCALE GENOMIC DNA]</scope>
    <source>
        <strain evidence="3 4">LMG 27174</strain>
    </source>
</reference>
<dbReference type="EMBL" id="CADIJZ010000059">
    <property type="protein sequence ID" value="CAB3743525.1"/>
    <property type="molecule type" value="Genomic_DNA"/>
</dbReference>
<dbReference type="SMART" id="SM00966">
    <property type="entry name" value="SpoVT_AbrB"/>
    <property type="match status" value="1"/>
</dbReference>
<keyword evidence="1" id="KW-0238">DNA-binding</keyword>
<name>A0A6J5CTS7_9BURK</name>
<dbReference type="Proteomes" id="UP000494205">
    <property type="component" value="Unassembled WGS sequence"/>
</dbReference>
<evidence type="ECO:0000256" key="1">
    <source>
        <dbReference type="PROSITE-ProRule" id="PRU01076"/>
    </source>
</evidence>
<evidence type="ECO:0000313" key="3">
    <source>
        <dbReference type="EMBL" id="CAB3743525.1"/>
    </source>
</evidence>
<accession>A0A6J5CTS7</accession>
<dbReference type="SUPFAM" id="SSF89447">
    <property type="entry name" value="AbrB/MazE/MraZ-like"/>
    <property type="match status" value="1"/>
</dbReference>
<dbReference type="Gene3D" id="2.10.260.10">
    <property type="match status" value="1"/>
</dbReference>
<gene>
    <name evidence="3" type="ORF">LMG27174_07001</name>
</gene>
<dbReference type="Pfam" id="PF04014">
    <property type="entry name" value="MazE_antitoxin"/>
    <property type="match status" value="1"/>
</dbReference>
<feature type="domain" description="SpoVT-AbrB" evidence="2">
    <location>
        <begin position="1"/>
        <end position="47"/>
    </location>
</feature>
<dbReference type="AlphaFoldDB" id="A0A6J5CTS7"/>
<proteinExistence type="predicted"/>